<protein>
    <submittedName>
        <fullName evidence="1">Uncharacterized protein</fullName>
    </submittedName>
</protein>
<keyword evidence="2" id="KW-1185">Reference proteome</keyword>
<reference evidence="1 2" key="1">
    <citation type="journal article" date="2018" name="Int. J. Syst. Evol. Microbiol.">
        <title>Pseudooceanicola lipolyticus sp. nov., a marine alphaproteobacterium, reclassification of Oceanicola flagellatus as Pseudooceanicola flagellatus comb. nov. and emended description of the genus Pseudooceanicola.</title>
        <authorList>
            <person name="Huang M.-M."/>
            <person name="Guo L.-L."/>
            <person name="Wu Y.-H."/>
            <person name="Lai Q.-L."/>
            <person name="Shao Z.-Z."/>
            <person name="Wang C.-S."/>
            <person name="Wu M."/>
            <person name="Xu X.-W."/>
        </authorList>
    </citation>
    <scope>NUCLEOTIDE SEQUENCE [LARGE SCALE GENOMIC DNA]</scope>
    <source>
        <strain evidence="1 2">Ar-45</strain>
    </source>
</reference>
<gene>
    <name evidence="1" type="ORF">CVM39_02895</name>
</gene>
<proteinExistence type="predicted"/>
<accession>A0ABX4MTC0</accession>
<evidence type="ECO:0000313" key="1">
    <source>
        <dbReference type="EMBL" id="PJE32055.1"/>
    </source>
</evidence>
<name>A0ABX4MTC0_9RHOB</name>
<organism evidence="1 2">
    <name type="scientific">Pseudooceanicola antarcticus</name>
    <dbReference type="NCBI Taxonomy" id="1247613"/>
    <lineage>
        <taxon>Bacteria</taxon>
        <taxon>Pseudomonadati</taxon>
        <taxon>Pseudomonadota</taxon>
        <taxon>Alphaproteobacteria</taxon>
        <taxon>Rhodobacterales</taxon>
        <taxon>Paracoccaceae</taxon>
        <taxon>Pseudooceanicola</taxon>
    </lineage>
</organism>
<dbReference type="Proteomes" id="UP000231702">
    <property type="component" value="Unassembled WGS sequence"/>
</dbReference>
<evidence type="ECO:0000313" key="2">
    <source>
        <dbReference type="Proteomes" id="UP000231702"/>
    </source>
</evidence>
<dbReference type="EMBL" id="PGTD01000007">
    <property type="protein sequence ID" value="PJE32055.1"/>
    <property type="molecule type" value="Genomic_DNA"/>
</dbReference>
<comment type="caution">
    <text evidence="1">The sequence shown here is derived from an EMBL/GenBank/DDBJ whole genome shotgun (WGS) entry which is preliminary data.</text>
</comment>
<sequence>MNSSDPKMASVREYLGAVDSLEEAEDALAAARGAYADSFAELQSSAETLGLSDTPETWVDEIAARSAELEANPVAEGEEGYEAYQQALQDVADAEAALADALADKSVLDSAEAGYTEASAAASDEALKQAIVDAQNATGGDTITLDDVTDEMMEFARRELGL</sequence>